<dbReference type="InterPro" id="IPR043161">
    <property type="entry name" value="DOCK_C_lobe_A"/>
</dbReference>
<dbReference type="Gene3D" id="2.60.40.150">
    <property type="entry name" value="C2 domain"/>
    <property type="match status" value="1"/>
</dbReference>
<keyword evidence="4" id="KW-0597">Phosphoprotein</keyword>
<dbReference type="InterPro" id="IPR036028">
    <property type="entry name" value="SH3-like_dom_sf"/>
</dbReference>
<dbReference type="InterPro" id="IPR046773">
    <property type="entry name" value="DOCKER_Lobe_C"/>
</dbReference>
<sequence>MESWKSVENDFLFGIAKHNFQQNDKPHRLCLDVGDSLIITRESTHWYYGFKKKNRLLKGIFPKNYVHLITDVEIVRGEYVIKRSEIVDEITTILKEWHEHFKKYFLTNNSSLRAFREKMLELIKLRSQILSGNLPVDEMKDIKTKATSEIDTGNKLLGLDMVVRDDNGNILDINQTSTTQLYEQHVQATNRIRRATTEINKNQPLKSTNKFSHNLLISVHNFVCKVNEDTELLFTLFDGDKFKPITENYLIKWNRQGIAPYFNNLRALFTDLSSMDLQRKKFYLVCYVIRIGSMDSKEANPRGSVTGTMLGKRQSSQSHNSSVVSLNELLMRRPFGVAALDLTPIIKKSEDFKSDTQLSMPFVSCEKESLDMTLRKLFNNKDIAKDGSNIWISVELLHGDLKQIKEEYPHLISVNNMSHARKMGFPEVIFPGDVRNDLYVTLVNGEFSRSTGKTVEKNIEVIVSVCNENGEIVRDVICQGGGSHMMSEYHSVIYRHDDKPKWNETFKINVPIEEFIKCHLKFLFKHRSSNESKDKNEKPFAMSFVKLQQDNGTTLQQGTHQLVVYKLDHKKMDSNTQFNYYSLPSQSFELLATPKPSAPGFTLANKDNYTIDINLCSTKLTQDVDLLGLLKWSTNPERLDLSLIQLLKVSPEEIVKFLQDILDALFEILTQKEIPFRYDNLVFQCLIMLIEIVSDKKYQHFQSVLDLYINESFSSTLAHDKLIEVLENHFYDAFSSAREYEDHLSGENDAEYERKLFKTIKNLQYIMKFTIKSRILYAEFYQDRGRFTFETRLEELLGLFVQLIQMKNSLLISQGAIFKCLHIIASDLLEVYDPLKLSNFIVEIITKLPPGRLTQCKMKCIKDIVGSKIFRMPLCRGILLPVFCMQIKDKLESKEEGDIMSDIWQQEKNLTKAAKILGESKSQLHARESTAKTKVAECVSIMNNILELLFSKDIGETDNDIRDIMLILLRTVIQSSIAMDRDNPLVGNLVAIMLAIFRSMTENHYKMYVNHFNTLYDLQDFLHEILLVFKELVSKPVFPSDWLDMIMHQNTVILESLRHFARIIRESFSDPFEKQVWSNFFHCSIAFLTQPALQLDQFTNNKKSMILTRYCDIRRQTATEICNMWYNLGQQKQLFIPQMVGPLLEMSMVSETELRRETIPIFFDMMQCEYFSSRLIQEGYGDTKRNQSHIRGNFREFEKEMIEKLDIYVEGGRGDYEYKDLFYNIMTDLCQKHVALQHDGVTFVRMATNLMERLLEYRFLINDESKENRMACTVSLLQFYLKVNREEMYIRYVNKLCDLHMEFDNYTEAAFTLKLHSNLLQWDDTQLPPLLRSCRFPHCMTHRLLKEELYTEIIKFYDNGKMWECALEVCKELAQQYEFEVFDYIQLSNLHTKMADFYKKIISEIRHEAVYFRMTFYGLGFPELLRNKSFVYRGEKYEQLSSFCSRILNQHPKAELMQTLEKPSDEIINSDKQYIQINKVEPISNEAILKAHENMPNRIIPAPIIKYYKSNGVDEFKFSRPYRDSSKNWMSSSESDNVGNLWLERTVMKTLYPLPGMLKWFPVTTSRTYNVSPIECAIEMLETNNKQLYDLVFEHQNDRNLTLNPLTMKIQGIVDAAVNGGTAKYEEAFLTDDYLKMNPKDTRYVENLKNLLAEQIPILEVALAVHKTKVTPVMLPLHDRMEECFGKMQAHIETEYGKRTTDLKVEKDAIVVLRKGMPPFGNDNRLSETSMGSSDSGISRNPGRQFSTAFNLNKINIFQPQSFSRQTIAQLGPSPKIQKAKDKTPQKRKNSRKMDRETLNLSNSQFYTAVSNITSILSPIAQTPVEKEKMEAFPLTTTTTTPIVSNSSTPVFELTEELTPQRPLRSEAEKEKRLSRTQSIITTSSNGTGLIKVDTVSVSGESSNSRNSIITTDSQTSEEDLAPPPLPLKHRDSDIGHLSLTDESQYSVAMRVSGGSEDYFENRPLPALPNHDFTIHENSNNSSHYEVLEIRNREVISEMEARLSKKSPPIPPPKPSRNSKSPMSP</sequence>
<dbReference type="InterPro" id="IPR042455">
    <property type="entry name" value="DOCK_N_sub1"/>
</dbReference>
<comment type="subcellular location">
    <subcellularLocation>
        <location evidence="1">Cytoplasm</location>
    </subcellularLocation>
</comment>
<dbReference type="GO" id="GO:0005737">
    <property type="term" value="C:cytoplasm"/>
    <property type="evidence" value="ECO:0007669"/>
    <property type="project" value="UniProtKB-SubCell"/>
</dbReference>
<dbReference type="Gene3D" id="1.25.40.410">
    <property type="match status" value="1"/>
</dbReference>
<dbReference type="FunFam" id="1.20.58.740:FF:000004">
    <property type="entry name" value="Dedicator of cytokinesis protein 1"/>
    <property type="match status" value="1"/>
</dbReference>
<dbReference type="InterPro" id="IPR016024">
    <property type="entry name" value="ARM-type_fold"/>
</dbReference>
<proteinExistence type="inferred from homology"/>
<feature type="region of interest" description="Disordered" evidence="8">
    <location>
        <begin position="300"/>
        <end position="319"/>
    </location>
</feature>
<organism evidence="12 13">
    <name type="scientific">Chironomus riparius</name>
    <dbReference type="NCBI Taxonomy" id="315576"/>
    <lineage>
        <taxon>Eukaryota</taxon>
        <taxon>Metazoa</taxon>
        <taxon>Ecdysozoa</taxon>
        <taxon>Arthropoda</taxon>
        <taxon>Hexapoda</taxon>
        <taxon>Insecta</taxon>
        <taxon>Pterygota</taxon>
        <taxon>Neoptera</taxon>
        <taxon>Endopterygota</taxon>
        <taxon>Diptera</taxon>
        <taxon>Nematocera</taxon>
        <taxon>Chironomoidea</taxon>
        <taxon>Chironomidae</taxon>
        <taxon>Chironominae</taxon>
        <taxon>Chironomus</taxon>
    </lineage>
</organism>
<dbReference type="GO" id="GO:0031267">
    <property type="term" value="F:small GTPase binding"/>
    <property type="evidence" value="ECO:0007669"/>
    <property type="project" value="TreeGrafter"/>
</dbReference>
<dbReference type="SMART" id="SM00326">
    <property type="entry name" value="SH3"/>
    <property type="match status" value="1"/>
</dbReference>
<evidence type="ECO:0000256" key="8">
    <source>
        <dbReference type="SAM" id="MobiDB-lite"/>
    </source>
</evidence>
<feature type="domain" description="DOCKER" evidence="11">
    <location>
        <begin position="1280"/>
        <end position="1701"/>
    </location>
</feature>
<dbReference type="Pfam" id="PF20421">
    <property type="entry name" value="DHR-2_Lobe_C"/>
    <property type="match status" value="1"/>
</dbReference>
<dbReference type="Proteomes" id="UP001153620">
    <property type="component" value="Chromosome 3"/>
</dbReference>
<dbReference type="PROSITE" id="PS50002">
    <property type="entry name" value="SH3"/>
    <property type="match status" value="1"/>
</dbReference>
<feature type="region of interest" description="Disordered" evidence="8">
    <location>
        <begin position="1721"/>
        <end position="1745"/>
    </location>
</feature>
<dbReference type="SUPFAM" id="SSF50044">
    <property type="entry name" value="SH3-domain"/>
    <property type="match status" value="1"/>
</dbReference>
<keyword evidence="3" id="KW-0963">Cytoplasm</keyword>
<dbReference type="EMBL" id="OU895879">
    <property type="protein sequence ID" value="CAG9806702.1"/>
    <property type="molecule type" value="Genomic_DNA"/>
</dbReference>
<dbReference type="Pfam" id="PF23554">
    <property type="entry name" value="TPR_DOCK"/>
    <property type="match status" value="1"/>
</dbReference>
<dbReference type="GO" id="GO:0016477">
    <property type="term" value="P:cell migration"/>
    <property type="evidence" value="ECO:0007669"/>
    <property type="project" value="TreeGrafter"/>
</dbReference>
<feature type="compositionally biased region" description="Basic and acidic residues" evidence="8">
    <location>
        <begin position="1864"/>
        <end position="1874"/>
    </location>
</feature>
<dbReference type="CDD" id="cd11872">
    <property type="entry name" value="SH3_DOCK_AB"/>
    <property type="match status" value="1"/>
</dbReference>
<feature type="compositionally biased region" description="Polar residues" evidence="8">
    <location>
        <begin position="1727"/>
        <end position="1745"/>
    </location>
</feature>
<dbReference type="Gene3D" id="2.30.30.40">
    <property type="entry name" value="SH3 Domains"/>
    <property type="match status" value="1"/>
</dbReference>
<dbReference type="InterPro" id="IPR056372">
    <property type="entry name" value="TPR_DOCK"/>
</dbReference>
<evidence type="ECO:0000256" key="4">
    <source>
        <dbReference type="ARBA" id="ARBA00022553"/>
    </source>
</evidence>
<dbReference type="InterPro" id="IPR035892">
    <property type="entry name" value="C2_domain_sf"/>
</dbReference>
<evidence type="ECO:0000256" key="7">
    <source>
        <dbReference type="PROSITE-ProRule" id="PRU00983"/>
    </source>
</evidence>
<dbReference type="GO" id="GO:0007264">
    <property type="term" value="P:small GTPase-mediated signal transduction"/>
    <property type="evidence" value="ECO:0007669"/>
    <property type="project" value="InterPro"/>
</dbReference>
<evidence type="ECO:0000256" key="1">
    <source>
        <dbReference type="ARBA" id="ARBA00004496"/>
    </source>
</evidence>
<dbReference type="Gene3D" id="1.20.1270.350">
    <property type="entry name" value="Dedicator of cytokinesis N-terminal subdomain"/>
    <property type="match status" value="1"/>
</dbReference>
<evidence type="ECO:0000313" key="13">
    <source>
        <dbReference type="Proteomes" id="UP001153620"/>
    </source>
</evidence>
<dbReference type="PANTHER" id="PTHR45653">
    <property type="entry name" value="DEDICATOR OF CYTOKINESIS"/>
    <property type="match status" value="1"/>
</dbReference>
<feature type="region of interest" description="Disordered" evidence="8">
    <location>
        <begin position="1854"/>
        <end position="1881"/>
    </location>
</feature>
<dbReference type="InterPro" id="IPR043162">
    <property type="entry name" value="DOCK_C_lobe_C"/>
</dbReference>
<dbReference type="Pfam" id="PF06920">
    <property type="entry name" value="DHR-2_Lobe_A"/>
    <property type="match status" value="1"/>
</dbReference>
<evidence type="ECO:0000259" key="9">
    <source>
        <dbReference type="PROSITE" id="PS50002"/>
    </source>
</evidence>
<keyword evidence="5" id="KW-0344">Guanine-nucleotide releasing factor</keyword>
<protein>
    <recommendedName>
        <fullName evidence="14">Dedicator of cytokinesis protein 1</fullName>
    </recommendedName>
</protein>
<dbReference type="GO" id="GO:0007520">
    <property type="term" value="P:myoblast fusion"/>
    <property type="evidence" value="ECO:0007669"/>
    <property type="project" value="TreeGrafter"/>
</dbReference>
<dbReference type="SUPFAM" id="SSF48371">
    <property type="entry name" value="ARM repeat"/>
    <property type="match status" value="1"/>
</dbReference>
<feature type="region of interest" description="Disordered" evidence="8">
    <location>
        <begin position="1998"/>
        <end position="2025"/>
    </location>
</feature>
<dbReference type="Pfam" id="PF20422">
    <property type="entry name" value="DHR-2_Lobe_B"/>
    <property type="match status" value="1"/>
</dbReference>
<dbReference type="OrthoDB" id="18896at2759"/>
<dbReference type="InterPro" id="IPR026791">
    <property type="entry name" value="DOCK"/>
</dbReference>
<dbReference type="InterPro" id="IPR027007">
    <property type="entry name" value="C2_DOCK-type_domain"/>
</dbReference>
<dbReference type="InterPro" id="IPR046769">
    <property type="entry name" value="DOCKER_Lobe_A"/>
</dbReference>
<evidence type="ECO:0000256" key="3">
    <source>
        <dbReference type="ARBA" id="ARBA00022490"/>
    </source>
</evidence>
<dbReference type="GO" id="GO:0005085">
    <property type="term" value="F:guanyl-nucleotide exchange factor activity"/>
    <property type="evidence" value="ECO:0007669"/>
    <property type="project" value="UniProtKB-KW"/>
</dbReference>
<dbReference type="PROSITE" id="PS51650">
    <property type="entry name" value="C2_DOCK"/>
    <property type="match status" value="1"/>
</dbReference>
<dbReference type="InterPro" id="IPR001452">
    <property type="entry name" value="SH3_domain"/>
</dbReference>
<dbReference type="GO" id="GO:0005886">
    <property type="term" value="C:plasma membrane"/>
    <property type="evidence" value="ECO:0007669"/>
    <property type="project" value="TreeGrafter"/>
</dbReference>
<evidence type="ECO:0000256" key="2">
    <source>
        <dbReference type="ARBA" id="ARBA00022443"/>
    </source>
</evidence>
<feature type="compositionally biased region" description="Low complexity" evidence="8">
    <location>
        <begin position="1897"/>
        <end position="1908"/>
    </location>
</feature>
<evidence type="ECO:0000259" key="11">
    <source>
        <dbReference type="PROSITE" id="PS51651"/>
    </source>
</evidence>
<keyword evidence="2 6" id="KW-0728">SH3 domain</keyword>
<evidence type="ECO:0008006" key="14">
    <source>
        <dbReference type="Google" id="ProtNLM"/>
    </source>
</evidence>
<feature type="region of interest" description="Disordered" evidence="8">
    <location>
        <begin position="1770"/>
        <end position="1799"/>
    </location>
</feature>
<gene>
    <name evidence="12" type="ORF">CHIRRI_LOCUS9557</name>
</gene>
<accession>A0A9N9RWV0</accession>
<dbReference type="Gene3D" id="1.20.58.740">
    <property type="match status" value="1"/>
</dbReference>
<name>A0A9N9RWV0_9DIPT</name>
<comment type="similarity">
    <text evidence="7">Belongs to the DOCK family.</text>
</comment>
<feature type="region of interest" description="Disordered" evidence="8">
    <location>
        <begin position="1897"/>
        <end position="1923"/>
    </location>
</feature>
<feature type="domain" description="SH3" evidence="9">
    <location>
        <begin position="9"/>
        <end position="71"/>
    </location>
</feature>
<dbReference type="Pfam" id="PF14429">
    <property type="entry name" value="DOCK-C2"/>
    <property type="match status" value="1"/>
</dbReference>
<evidence type="ECO:0000313" key="12">
    <source>
        <dbReference type="EMBL" id="CAG9806702.1"/>
    </source>
</evidence>
<feature type="domain" description="C2 DOCK-type" evidence="10">
    <location>
        <begin position="435"/>
        <end position="616"/>
    </location>
</feature>
<evidence type="ECO:0000256" key="5">
    <source>
        <dbReference type="ARBA" id="ARBA00022658"/>
    </source>
</evidence>
<keyword evidence="13" id="KW-1185">Reference proteome</keyword>
<reference evidence="12" key="2">
    <citation type="submission" date="2022-10" db="EMBL/GenBank/DDBJ databases">
        <authorList>
            <consortium name="ENA_rothamsted_submissions"/>
            <consortium name="culmorum"/>
            <person name="King R."/>
        </authorList>
    </citation>
    <scope>NUCLEOTIDE SEQUENCE</scope>
</reference>
<dbReference type="InterPro" id="IPR027357">
    <property type="entry name" value="DOCKER_dom"/>
</dbReference>
<dbReference type="PROSITE" id="PS51651">
    <property type="entry name" value="DOCKER"/>
    <property type="match status" value="1"/>
</dbReference>
<feature type="compositionally biased region" description="Low complexity" evidence="8">
    <location>
        <begin position="2016"/>
        <end position="2025"/>
    </location>
</feature>
<reference evidence="12" key="1">
    <citation type="submission" date="2022-01" db="EMBL/GenBank/DDBJ databases">
        <authorList>
            <person name="King R."/>
        </authorList>
    </citation>
    <scope>NUCLEOTIDE SEQUENCE</scope>
</reference>
<dbReference type="PANTHER" id="PTHR45653:SF10">
    <property type="entry name" value="MYOBLAST CITY, ISOFORM B"/>
    <property type="match status" value="1"/>
</dbReference>
<evidence type="ECO:0000256" key="6">
    <source>
        <dbReference type="PROSITE-ProRule" id="PRU00192"/>
    </source>
</evidence>
<dbReference type="InterPro" id="IPR032376">
    <property type="entry name" value="DOCK_N"/>
</dbReference>
<dbReference type="Pfam" id="PF16172">
    <property type="entry name" value="DOCK_N"/>
    <property type="match status" value="1"/>
</dbReference>
<dbReference type="InterPro" id="IPR046770">
    <property type="entry name" value="DOCKER_Lobe_B"/>
</dbReference>
<evidence type="ECO:0000259" key="10">
    <source>
        <dbReference type="PROSITE" id="PS51650"/>
    </source>
</evidence>